<dbReference type="InterPro" id="IPR007712">
    <property type="entry name" value="RelE/ParE_toxin"/>
</dbReference>
<comment type="caution">
    <text evidence="2">The sequence shown here is derived from an EMBL/GenBank/DDBJ whole genome shotgun (WGS) entry which is preliminary data.</text>
</comment>
<dbReference type="Pfam" id="PF05016">
    <property type="entry name" value="ParE_toxin"/>
    <property type="match status" value="1"/>
</dbReference>
<dbReference type="RefSeq" id="WP_310575992.1">
    <property type="nucleotide sequence ID" value="NZ_JAVKPK010000033.1"/>
</dbReference>
<dbReference type="EMBL" id="JAVKPK010000033">
    <property type="protein sequence ID" value="MDR7665966.1"/>
    <property type="molecule type" value="Genomic_DNA"/>
</dbReference>
<keyword evidence="3" id="KW-1185">Reference proteome</keyword>
<proteinExistence type="predicted"/>
<dbReference type="SUPFAM" id="SSF143011">
    <property type="entry name" value="RelE-like"/>
    <property type="match status" value="1"/>
</dbReference>
<dbReference type="Proteomes" id="UP001246244">
    <property type="component" value="Unassembled WGS sequence"/>
</dbReference>
<sequence>MFEVFLDIHAQAFLKEAGESMHSRVKETLEELALDPVPQGAKRIIESQEKIFRLRSRHLRILYRVNYEKLTLIVITIEPLTRMYH</sequence>
<organism evidence="2 3">
    <name type="scientific">Methanosarcina baikalica</name>
    <dbReference type="NCBI Taxonomy" id="3073890"/>
    <lineage>
        <taxon>Archaea</taxon>
        <taxon>Methanobacteriati</taxon>
        <taxon>Methanobacteriota</taxon>
        <taxon>Stenosarchaea group</taxon>
        <taxon>Methanomicrobia</taxon>
        <taxon>Methanosarcinales</taxon>
        <taxon>Methanosarcinaceae</taxon>
        <taxon>Methanosarcina</taxon>
    </lineage>
</organism>
<reference evidence="3" key="1">
    <citation type="submission" date="2023-07" db="EMBL/GenBank/DDBJ databases">
        <title>Whole-genome sequencing of a new Methanosarcina sp. Z-7115.</title>
        <authorList>
            <person name="Zhilina T.N."/>
            <person name="Merkel A.Y."/>
        </authorList>
    </citation>
    <scope>NUCLEOTIDE SEQUENCE [LARGE SCALE GENOMIC DNA]</scope>
    <source>
        <strain evidence="3">Z-7115</strain>
    </source>
</reference>
<dbReference type="InterPro" id="IPR035093">
    <property type="entry name" value="RelE/ParE_toxin_dom_sf"/>
</dbReference>
<accession>A0ABU2D205</accession>
<evidence type="ECO:0000313" key="3">
    <source>
        <dbReference type="Proteomes" id="UP001246244"/>
    </source>
</evidence>
<evidence type="ECO:0000256" key="1">
    <source>
        <dbReference type="ARBA" id="ARBA00022649"/>
    </source>
</evidence>
<protein>
    <submittedName>
        <fullName evidence="2">Type II toxin-antitoxin system RelE/ParE family toxin</fullName>
    </submittedName>
</protein>
<evidence type="ECO:0000313" key="2">
    <source>
        <dbReference type="EMBL" id="MDR7665966.1"/>
    </source>
</evidence>
<name>A0ABU2D205_9EURY</name>
<keyword evidence="1" id="KW-1277">Toxin-antitoxin system</keyword>
<dbReference type="Gene3D" id="3.30.2310.20">
    <property type="entry name" value="RelE-like"/>
    <property type="match status" value="1"/>
</dbReference>
<gene>
    <name evidence="2" type="ORF">RG963_09305</name>
</gene>